<dbReference type="PROSITE" id="PS50011">
    <property type="entry name" value="PROTEIN_KINASE_DOM"/>
    <property type="match status" value="1"/>
</dbReference>
<reference evidence="15 16" key="1">
    <citation type="journal article" date="2011" name="Proc. Natl. Acad. Sci. U.S.A.">
        <title>Evolutionary erosion of yeast sex chromosomes by mating-type switching accidents.</title>
        <authorList>
            <person name="Gordon J.L."/>
            <person name="Armisen D."/>
            <person name="Proux-Wera E."/>
            <person name="Oheigeartaigh S.S."/>
            <person name="Byrne K.P."/>
            <person name="Wolfe K.H."/>
        </authorList>
    </citation>
    <scope>NUCLEOTIDE SEQUENCE [LARGE SCALE GENOMIC DNA]</scope>
    <source>
        <strain evidence="16">ATCC MYA-139 / BCRC 22969 / CBS 8797 / CCRC 22969 / KCTC 17520 / NBRC 10181 / NCYC 3082</strain>
    </source>
</reference>
<evidence type="ECO:0000313" key="15">
    <source>
        <dbReference type="EMBL" id="CCK68311.1"/>
    </source>
</evidence>
<evidence type="ECO:0000256" key="8">
    <source>
        <dbReference type="ARBA" id="ARBA00022777"/>
    </source>
</evidence>
<feature type="compositionally biased region" description="Low complexity" evidence="13">
    <location>
        <begin position="564"/>
        <end position="574"/>
    </location>
</feature>
<feature type="compositionally biased region" description="Polar residues" evidence="13">
    <location>
        <begin position="493"/>
        <end position="502"/>
    </location>
</feature>
<dbReference type="Pfam" id="PF00069">
    <property type="entry name" value="Pkinase"/>
    <property type="match status" value="1"/>
</dbReference>
<dbReference type="CDD" id="cd14081">
    <property type="entry name" value="STKc_BRSK1_2"/>
    <property type="match status" value="1"/>
</dbReference>
<dbReference type="OMA" id="HLPFNDD"/>
<evidence type="ECO:0000256" key="2">
    <source>
        <dbReference type="ARBA" id="ARBA00010791"/>
    </source>
</evidence>
<evidence type="ECO:0000259" key="14">
    <source>
        <dbReference type="PROSITE" id="PS50011"/>
    </source>
</evidence>
<organism evidence="15 16">
    <name type="scientific">Huiozyma naganishii (strain ATCC MYA-139 / BCRC 22969 / CBS 8797 / KCTC 17520 / NBRC 10181 / NCYC 3082 / Yp74L-3)</name>
    <name type="common">Yeast</name>
    <name type="synonym">Kazachstania naganishii</name>
    <dbReference type="NCBI Taxonomy" id="1071383"/>
    <lineage>
        <taxon>Eukaryota</taxon>
        <taxon>Fungi</taxon>
        <taxon>Dikarya</taxon>
        <taxon>Ascomycota</taxon>
        <taxon>Saccharomycotina</taxon>
        <taxon>Saccharomycetes</taxon>
        <taxon>Saccharomycetales</taxon>
        <taxon>Saccharomycetaceae</taxon>
        <taxon>Huiozyma</taxon>
    </lineage>
</organism>
<keyword evidence="9 12" id="KW-0067">ATP-binding</keyword>
<dbReference type="GO" id="GO:1902935">
    <property type="term" value="P:protein localization to septin ring"/>
    <property type="evidence" value="ECO:0007669"/>
    <property type="project" value="EnsemblFungi"/>
</dbReference>
<evidence type="ECO:0000256" key="13">
    <source>
        <dbReference type="SAM" id="MobiDB-lite"/>
    </source>
</evidence>
<dbReference type="GO" id="GO:0005524">
    <property type="term" value="F:ATP binding"/>
    <property type="evidence" value="ECO:0007669"/>
    <property type="project" value="UniProtKB-UniRule"/>
</dbReference>
<dbReference type="OrthoDB" id="504170at2759"/>
<comment type="catalytic activity">
    <reaction evidence="10">
        <text>L-threonyl-[protein] + ATP = O-phospho-L-threonyl-[protein] + ADP + H(+)</text>
        <dbReference type="Rhea" id="RHEA:46608"/>
        <dbReference type="Rhea" id="RHEA-COMP:11060"/>
        <dbReference type="Rhea" id="RHEA-COMP:11605"/>
        <dbReference type="ChEBI" id="CHEBI:15378"/>
        <dbReference type="ChEBI" id="CHEBI:30013"/>
        <dbReference type="ChEBI" id="CHEBI:30616"/>
        <dbReference type="ChEBI" id="CHEBI:61977"/>
        <dbReference type="ChEBI" id="CHEBI:456216"/>
        <dbReference type="EC" id="2.7.11.1"/>
    </reaction>
</comment>
<keyword evidence="7 12" id="KW-0547">Nucleotide-binding</keyword>
<keyword evidence="5" id="KW-0597">Phosphoprotein</keyword>
<evidence type="ECO:0000313" key="16">
    <source>
        <dbReference type="Proteomes" id="UP000006310"/>
    </source>
</evidence>
<dbReference type="PANTHER" id="PTHR24346:SF82">
    <property type="entry name" value="KP78A-RELATED"/>
    <property type="match status" value="1"/>
</dbReference>
<evidence type="ECO:0000256" key="12">
    <source>
        <dbReference type="PROSITE-ProRule" id="PRU10141"/>
    </source>
</evidence>
<reference evidence="16" key="2">
    <citation type="submission" date="2012-08" db="EMBL/GenBank/DDBJ databases">
        <title>Genome sequence of Kazachstania naganishii.</title>
        <authorList>
            <person name="Gordon J.L."/>
            <person name="Armisen D."/>
            <person name="Proux-Wera E."/>
            <person name="OhEigeartaigh S.S."/>
            <person name="Byrne K.P."/>
            <person name="Wolfe K.H."/>
        </authorList>
    </citation>
    <scope>NUCLEOTIDE SEQUENCE [LARGE SCALE GENOMIC DNA]</scope>
    <source>
        <strain evidence="16">ATCC MYA-139 / BCRC 22969 / CBS 8797 / CCRC 22969 / KCTC 17520 / NBRC 10181 / NCYC 3082</strain>
    </source>
</reference>
<dbReference type="Gene3D" id="1.10.510.10">
    <property type="entry name" value="Transferase(Phosphotransferase) domain 1"/>
    <property type="match status" value="1"/>
</dbReference>
<dbReference type="EC" id="2.7.11.1" evidence="3"/>
<evidence type="ECO:0000256" key="4">
    <source>
        <dbReference type="ARBA" id="ARBA00022527"/>
    </source>
</evidence>
<protein>
    <recommendedName>
        <fullName evidence="3">non-specific serine/threonine protein kinase</fullName>
        <ecNumber evidence="3">2.7.11.1</ecNumber>
    </recommendedName>
</protein>
<dbReference type="GO" id="GO:0044879">
    <property type="term" value="P:mitotic morphogenesis checkpoint signaling"/>
    <property type="evidence" value="ECO:0007669"/>
    <property type="project" value="EnsemblFungi"/>
</dbReference>
<evidence type="ECO:0000256" key="7">
    <source>
        <dbReference type="ARBA" id="ARBA00022741"/>
    </source>
</evidence>
<dbReference type="PROSITE" id="PS00107">
    <property type="entry name" value="PROTEIN_KINASE_ATP"/>
    <property type="match status" value="1"/>
</dbReference>
<feature type="domain" description="Protein kinase" evidence="14">
    <location>
        <begin position="88"/>
        <end position="370"/>
    </location>
</feature>
<keyword evidence="6" id="KW-0808">Transferase</keyword>
<dbReference type="FunFam" id="1.10.510.10:FF:000394">
    <property type="entry name" value="Serine/threonine-protein kinase HSL1"/>
    <property type="match status" value="1"/>
</dbReference>
<feature type="region of interest" description="Disordered" evidence="13">
    <location>
        <begin position="461"/>
        <end position="520"/>
    </location>
</feature>
<evidence type="ECO:0000256" key="6">
    <source>
        <dbReference type="ARBA" id="ARBA00022679"/>
    </source>
</evidence>
<dbReference type="GO" id="GO:0000086">
    <property type="term" value="P:G2/M transition of mitotic cell cycle"/>
    <property type="evidence" value="ECO:0007669"/>
    <property type="project" value="EnsemblFungi"/>
</dbReference>
<feature type="region of interest" description="Disordered" evidence="13">
    <location>
        <begin position="631"/>
        <end position="650"/>
    </location>
</feature>
<dbReference type="SUPFAM" id="SSF56112">
    <property type="entry name" value="Protein kinase-like (PK-like)"/>
    <property type="match status" value="1"/>
</dbReference>
<name>J7S405_HUIN7</name>
<dbReference type="GO" id="GO:0030163">
    <property type="term" value="P:protein catabolic process"/>
    <property type="evidence" value="ECO:0007669"/>
    <property type="project" value="EnsemblFungi"/>
</dbReference>
<dbReference type="EMBL" id="HE978314">
    <property type="protein sequence ID" value="CCK68311.1"/>
    <property type="molecule type" value="Genomic_DNA"/>
</dbReference>
<keyword evidence="4" id="KW-0723">Serine/threonine-protein kinase</keyword>
<feature type="compositionally biased region" description="Polar residues" evidence="13">
    <location>
        <begin position="947"/>
        <end position="976"/>
    </location>
</feature>
<evidence type="ECO:0000256" key="10">
    <source>
        <dbReference type="ARBA" id="ARBA00047899"/>
    </source>
</evidence>
<dbReference type="KEGG" id="kng:KNAG_0A06540"/>
<sequence>MNEYKPTVLNTAAASAARNAMARTNERVAPGMSGPTKAVNKNDRHLERVIESVHDATKRLSQPNSFFNSASINTKSSKRRSRDTVGPWKLGKTLGKGSSGRVRLAKNMENGQLAAIKIVPKNKCLKGGTDNCSSNDNSTTLTTNYSMENTSDKDIPLNPYGIEREIVIMKLISHRNVMGLFEVWENKNDLFLVLEYVDGGELFDYLVSKGKLPEWEAVHYFKQIIEGVAFCHSYNICHRDLKPENLLLDKKNKIIKIADFGMAALELPNKLLETSCGSPHYASPEIVMGKPYHGGPSDVWSCGIILFALLTGHLPFNDDNIRKLLLKVQSGRFRLPRNISLEAQDLIAKILVVNPRQRIKISDILKHPLITKYRQFFKVKFNQVPNPSATNLNSEHMLTPNNLKLASRADIDESILRNLQILWHGTSREIIIAKLLQYPMSAEKIFYSLLWQYKQKHSSSIARNNNSETSVTEEAAKGSIPTPPSSPKRETDQTSNTPSTSAGPDLAENESARNGIPPDSEIIIAPRVKQKSQFSLSAFADSILDNSVKVDIPTVQPAAIFPASSSKVFSRSGSRLQMKNSASRKSLDKSASSKSITKQPRRTLQNSESKRSLYSLTSISKRSVNLSEFLTGDEGRNEGMGRPPPLPQLDSTAEFTMLCEQIVFGDALDRILEEEDEGGDKNLPNRPKSHVSDGRNISVEDESSVILPRSDKRHSSKSAVMGVQRPAFDFFTEPIAELEETAAESNHSNLPLNDITNSLAESRAPRSNLSLKQKPKLRGMFVASSEGIHDTKKNPTNSRPSRKSSLKLSSAPSGNVALTKFSLDPKRNFSQPTAPSVVTKLLSTKQRNFTASNAIQNRISEETTKEPRSLIPLNSTNDGAMLHRLLATADLHRQTTRSTTESGAGDPSVLAQSSEIHEPLLDMPSTLAHDSMTFSDLSHFFVDGGENANTSNVNPPLEQLSESTPQRKGLTKRTNTCDRSINTDGYYSDMSLTTEIPTKTFTAEAVRISFASPNQRPEIEHQTDEGPDNEMTQLSGKDALPQNANLHVNIFEDAASDSTSCLTTSSGSDSNTHKKAVSIDTLNSTNVLTPTTNVRVSLYNKYNSPKKKLHRETTEELISKFQLPDSTSKQRTVQKRFSNVSNKRISDAMNLSQSMVSMFRDLDEDVSSNDVSQAEMLIGGLGKGELNDLPQLAVTEEAVVPQVPEEKKRVTMLFDDYEEKIASEISRVATIQEHSGEHEVEPKVSAEPVPLVTKEVQQKPPQRVKPVKPTQPFLTEQKQFTQPAETTKPKIVNIKKIKSAKRNWFTKLFSGLKSHSLPVNLSQEHVTTLPFDDVHTITLSEFSKTNISFKLRTLDRKSTKSKVEYDCKFDKGNFKFGIKIVGEHTCAGRIWTSVTIRKTGRSTDQMSEDAFLTFNRKVADVLRDHEATSKYP</sequence>
<evidence type="ECO:0000256" key="5">
    <source>
        <dbReference type="ARBA" id="ARBA00022553"/>
    </source>
</evidence>
<dbReference type="eggNOG" id="KOG0588">
    <property type="taxonomic scope" value="Eukaryota"/>
</dbReference>
<feature type="region of interest" description="Disordered" evidence="13">
    <location>
        <begin position="67"/>
        <end position="96"/>
    </location>
</feature>
<feature type="compositionally biased region" description="Polar residues" evidence="13">
    <location>
        <begin position="461"/>
        <end position="472"/>
    </location>
</feature>
<comment type="similarity">
    <text evidence="2">Belongs to the protein kinase superfamily. CAMK Ser/Thr protein kinase family. NIM1 subfamily.</text>
</comment>
<dbReference type="PROSITE" id="PS00108">
    <property type="entry name" value="PROTEIN_KINASE_ST"/>
    <property type="match status" value="1"/>
</dbReference>
<dbReference type="Proteomes" id="UP000006310">
    <property type="component" value="Chromosome 1"/>
</dbReference>
<dbReference type="PANTHER" id="PTHR24346">
    <property type="entry name" value="MAP/MICROTUBULE AFFINITY-REGULATING KINASE"/>
    <property type="match status" value="1"/>
</dbReference>
<dbReference type="RefSeq" id="XP_022462557.1">
    <property type="nucleotide sequence ID" value="XM_022610897.1"/>
</dbReference>
<feature type="region of interest" description="Disordered" evidence="13">
    <location>
        <begin position="782"/>
        <end position="811"/>
    </location>
</feature>
<keyword evidence="16" id="KW-1185">Reference proteome</keyword>
<dbReference type="GO" id="GO:0004674">
    <property type="term" value="F:protein serine/threonine kinase activity"/>
    <property type="evidence" value="ECO:0007669"/>
    <property type="project" value="UniProtKB-KW"/>
</dbReference>
<keyword evidence="8" id="KW-0418">Kinase</keyword>
<dbReference type="STRING" id="1071383.J7S405"/>
<dbReference type="SMART" id="SM00220">
    <property type="entry name" value="S_TKc"/>
    <property type="match status" value="1"/>
</dbReference>
<feature type="region of interest" description="Disordered" evidence="13">
    <location>
        <begin position="676"/>
        <end position="719"/>
    </location>
</feature>
<gene>
    <name evidence="15" type="primary">KNAG0A06540</name>
    <name evidence="15" type="ordered locus">KNAG_0A06540</name>
</gene>
<proteinExistence type="inferred from homology"/>
<feature type="region of interest" description="Disordered" evidence="13">
    <location>
        <begin position="946"/>
        <end position="976"/>
    </location>
</feature>
<dbReference type="InterPro" id="IPR008271">
    <property type="entry name" value="Ser/Thr_kinase_AS"/>
</dbReference>
<feature type="compositionally biased region" description="Polar residues" evidence="13">
    <location>
        <begin position="575"/>
        <end position="610"/>
    </location>
</feature>
<evidence type="ECO:0000256" key="11">
    <source>
        <dbReference type="ARBA" id="ARBA00048679"/>
    </source>
</evidence>
<comment type="catalytic activity">
    <reaction evidence="11">
        <text>L-seryl-[protein] + ATP = O-phospho-L-seryl-[protein] + ADP + H(+)</text>
        <dbReference type="Rhea" id="RHEA:17989"/>
        <dbReference type="Rhea" id="RHEA-COMP:9863"/>
        <dbReference type="Rhea" id="RHEA-COMP:11604"/>
        <dbReference type="ChEBI" id="CHEBI:15378"/>
        <dbReference type="ChEBI" id="CHEBI:29999"/>
        <dbReference type="ChEBI" id="CHEBI:30616"/>
        <dbReference type="ChEBI" id="CHEBI:83421"/>
        <dbReference type="ChEBI" id="CHEBI:456216"/>
        <dbReference type="EC" id="2.7.11.1"/>
    </reaction>
</comment>
<evidence type="ECO:0000256" key="1">
    <source>
        <dbReference type="ARBA" id="ARBA00004266"/>
    </source>
</evidence>
<dbReference type="HOGENOM" id="CLU_003225_1_0_1"/>
<feature type="region of interest" description="Disordered" evidence="13">
    <location>
        <begin position="564"/>
        <end position="610"/>
    </location>
</feature>
<dbReference type="GO" id="GO:1900481">
    <property type="term" value="P:negative regulation of diacylglycerol biosynthetic process"/>
    <property type="evidence" value="ECO:0007669"/>
    <property type="project" value="EnsemblFungi"/>
</dbReference>
<dbReference type="GeneID" id="34523946"/>
<dbReference type="GO" id="GO:0000144">
    <property type="term" value="C:cellular bud neck septin ring"/>
    <property type="evidence" value="ECO:0007669"/>
    <property type="project" value="EnsemblFungi"/>
</dbReference>
<accession>J7S405</accession>
<feature type="binding site" evidence="12">
    <location>
        <position position="117"/>
    </location>
    <ligand>
        <name>ATP</name>
        <dbReference type="ChEBI" id="CHEBI:30616"/>
    </ligand>
</feature>
<evidence type="ECO:0000256" key="9">
    <source>
        <dbReference type="ARBA" id="ARBA00022840"/>
    </source>
</evidence>
<feature type="region of interest" description="Disordered" evidence="13">
    <location>
        <begin position="1012"/>
        <end position="1031"/>
    </location>
</feature>
<dbReference type="InterPro" id="IPR000719">
    <property type="entry name" value="Prot_kinase_dom"/>
</dbReference>
<dbReference type="InterPro" id="IPR017441">
    <property type="entry name" value="Protein_kinase_ATP_BS"/>
</dbReference>
<dbReference type="InterPro" id="IPR011009">
    <property type="entry name" value="Kinase-like_dom_sf"/>
</dbReference>
<comment type="subcellular location">
    <subcellularLocation>
        <location evidence="1">Bud neck</location>
    </subcellularLocation>
</comment>
<evidence type="ECO:0000256" key="3">
    <source>
        <dbReference type="ARBA" id="ARBA00012513"/>
    </source>
</evidence>